<comment type="caution">
    <text evidence="1">The sequence shown here is derived from an EMBL/GenBank/DDBJ whole genome shotgun (WGS) entry which is preliminary data.</text>
</comment>
<keyword evidence="2" id="KW-1185">Reference proteome</keyword>
<evidence type="ECO:0000313" key="2">
    <source>
        <dbReference type="Proteomes" id="UP001055879"/>
    </source>
</evidence>
<protein>
    <submittedName>
        <fullName evidence="1">Uncharacterized protein</fullName>
    </submittedName>
</protein>
<organism evidence="1 2">
    <name type="scientific">Arctium lappa</name>
    <name type="common">Greater burdock</name>
    <name type="synonym">Lappa major</name>
    <dbReference type="NCBI Taxonomy" id="4217"/>
    <lineage>
        <taxon>Eukaryota</taxon>
        <taxon>Viridiplantae</taxon>
        <taxon>Streptophyta</taxon>
        <taxon>Embryophyta</taxon>
        <taxon>Tracheophyta</taxon>
        <taxon>Spermatophyta</taxon>
        <taxon>Magnoliopsida</taxon>
        <taxon>eudicotyledons</taxon>
        <taxon>Gunneridae</taxon>
        <taxon>Pentapetalae</taxon>
        <taxon>asterids</taxon>
        <taxon>campanulids</taxon>
        <taxon>Asterales</taxon>
        <taxon>Asteraceae</taxon>
        <taxon>Carduoideae</taxon>
        <taxon>Cardueae</taxon>
        <taxon>Arctiinae</taxon>
        <taxon>Arctium</taxon>
    </lineage>
</organism>
<sequence length="124" mass="13268">MEGLECKEMRILKDTSMITLGRSLDEHLMLSTAQTLEINDLATRAIVPGDSAKGTIAGHNREAPPAHGTTWAIVPSAIVPRHYRVAQSPALTSPRYLFGDSALRDSARGTIAGTIAGHPHNSKT</sequence>
<gene>
    <name evidence="1" type="ORF">L6452_39781</name>
</gene>
<dbReference type="Proteomes" id="UP001055879">
    <property type="component" value="Linkage Group LG15"/>
</dbReference>
<accession>A0ACB8XSL4</accession>
<reference evidence="2" key="1">
    <citation type="journal article" date="2022" name="Mol. Ecol. Resour.">
        <title>The genomes of chicory, endive, great burdock and yacon provide insights into Asteraceae palaeo-polyploidization history and plant inulin production.</title>
        <authorList>
            <person name="Fan W."/>
            <person name="Wang S."/>
            <person name="Wang H."/>
            <person name="Wang A."/>
            <person name="Jiang F."/>
            <person name="Liu H."/>
            <person name="Zhao H."/>
            <person name="Xu D."/>
            <person name="Zhang Y."/>
        </authorList>
    </citation>
    <scope>NUCLEOTIDE SEQUENCE [LARGE SCALE GENOMIC DNA]</scope>
    <source>
        <strain evidence="2">cv. Niubang</strain>
    </source>
</reference>
<evidence type="ECO:0000313" key="1">
    <source>
        <dbReference type="EMBL" id="KAI3673657.1"/>
    </source>
</evidence>
<dbReference type="EMBL" id="CM042061">
    <property type="protein sequence ID" value="KAI3673657.1"/>
    <property type="molecule type" value="Genomic_DNA"/>
</dbReference>
<reference evidence="1 2" key="2">
    <citation type="journal article" date="2022" name="Mol. Ecol. Resour.">
        <title>The genomes of chicory, endive, great burdock and yacon provide insights into Asteraceae paleo-polyploidization history and plant inulin production.</title>
        <authorList>
            <person name="Fan W."/>
            <person name="Wang S."/>
            <person name="Wang H."/>
            <person name="Wang A."/>
            <person name="Jiang F."/>
            <person name="Liu H."/>
            <person name="Zhao H."/>
            <person name="Xu D."/>
            <person name="Zhang Y."/>
        </authorList>
    </citation>
    <scope>NUCLEOTIDE SEQUENCE [LARGE SCALE GENOMIC DNA]</scope>
    <source>
        <strain evidence="2">cv. Niubang</strain>
    </source>
</reference>
<proteinExistence type="predicted"/>
<name>A0ACB8XSL4_ARCLA</name>